<organism evidence="1 2">
    <name type="scientific">Araneus ventricosus</name>
    <name type="common">Orbweaver spider</name>
    <name type="synonym">Epeira ventricosa</name>
    <dbReference type="NCBI Taxonomy" id="182803"/>
    <lineage>
        <taxon>Eukaryota</taxon>
        <taxon>Metazoa</taxon>
        <taxon>Ecdysozoa</taxon>
        <taxon>Arthropoda</taxon>
        <taxon>Chelicerata</taxon>
        <taxon>Arachnida</taxon>
        <taxon>Araneae</taxon>
        <taxon>Araneomorphae</taxon>
        <taxon>Entelegynae</taxon>
        <taxon>Araneoidea</taxon>
        <taxon>Araneidae</taxon>
        <taxon>Araneus</taxon>
    </lineage>
</organism>
<dbReference type="AlphaFoldDB" id="A0A4Y2GFH7"/>
<name>A0A4Y2GFH7_ARAVE</name>
<evidence type="ECO:0000313" key="2">
    <source>
        <dbReference type="Proteomes" id="UP000499080"/>
    </source>
</evidence>
<sequence length="111" mass="12686">MLYELQPGMALEFAWGGRFAQQGEQPAVWRDECNEIDLKFSPTTVEYPKQKFSPTGYIIFPRWWAQHPRRGALAPLVLLLAPPLASKTMTTYCYISYAESSRAIFSQLDGH</sequence>
<gene>
    <name evidence="1" type="ORF">AVEN_160088_1</name>
</gene>
<comment type="caution">
    <text evidence="1">The sequence shown here is derived from an EMBL/GenBank/DDBJ whole genome shotgun (WGS) entry which is preliminary data.</text>
</comment>
<accession>A0A4Y2GFH7</accession>
<proteinExistence type="predicted"/>
<dbReference type="EMBL" id="BGPR01001375">
    <property type="protein sequence ID" value="GBM52360.1"/>
    <property type="molecule type" value="Genomic_DNA"/>
</dbReference>
<protein>
    <submittedName>
        <fullName evidence="1">Uncharacterized protein</fullName>
    </submittedName>
</protein>
<keyword evidence="2" id="KW-1185">Reference proteome</keyword>
<evidence type="ECO:0000313" key="1">
    <source>
        <dbReference type="EMBL" id="GBM52360.1"/>
    </source>
</evidence>
<dbReference type="Proteomes" id="UP000499080">
    <property type="component" value="Unassembled WGS sequence"/>
</dbReference>
<reference evidence="1 2" key="1">
    <citation type="journal article" date="2019" name="Sci. Rep.">
        <title>Orb-weaving spider Araneus ventricosus genome elucidates the spidroin gene catalogue.</title>
        <authorList>
            <person name="Kono N."/>
            <person name="Nakamura H."/>
            <person name="Ohtoshi R."/>
            <person name="Moran D.A.P."/>
            <person name="Shinohara A."/>
            <person name="Yoshida Y."/>
            <person name="Fujiwara M."/>
            <person name="Mori M."/>
            <person name="Tomita M."/>
            <person name="Arakawa K."/>
        </authorList>
    </citation>
    <scope>NUCLEOTIDE SEQUENCE [LARGE SCALE GENOMIC DNA]</scope>
</reference>